<dbReference type="AlphaFoldDB" id="A6KDB7"/>
<name>A6KDB7_RAT</name>
<sequence>MFFCVWLISFRRSPPAPSIWLQMTESLPCCQKCYEHVFVVQRNGFYDSLIHESGRFTILTLFCPCVCPSFFHCNFFHVHNADSSFMSLLIPHVRKNT</sequence>
<proteinExistence type="predicted"/>
<dbReference type="EMBL" id="CH474037">
    <property type="protein sequence ID" value="EDL87509.1"/>
    <property type="molecule type" value="Genomic_DNA"/>
</dbReference>
<organism evidence="1 2">
    <name type="scientific">Rattus norvegicus</name>
    <name type="common">Rat</name>
    <dbReference type="NCBI Taxonomy" id="10116"/>
    <lineage>
        <taxon>Eukaryota</taxon>
        <taxon>Metazoa</taxon>
        <taxon>Chordata</taxon>
        <taxon>Craniata</taxon>
        <taxon>Vertebrata</taxon>
        <taxon>Euteleostomi</taxon>
        <taxon>Mammalia</taxon>
        <taxon>Eutheria</taxon>
        <taxon>Euarchontoglires</taxon>
        <taxon>Glires</taxon>
        <taxon>Rodentia</taxon>
        <taxon>Myomorpha</taxon>
        <taxon>Muroidea</taxon>
        <taxon>Muridae</taxon>
        <taxon>Murinae</taxon>
        <taxon>Rattus</taxon>
    </lineage>
</organism>
<accession>A6KDB7</accession>
<dbReference type="Proteomes" id="UP000234681">
    <property type="component" value="Chromosome 19"/>
</dbReference>
<gene>
    <name evidence="1" type="ORF">rCG_44341</name>
</gene>
<protein>
    <submittedName>
        <fullName evidence="1">RCG44341</fullName>
    </submittedName>
</protein>
<evidence type="ECO:0000313" key="1">
    <source>
        <dbReference type="EMBL" id="EDL87509.1"/>
    </source>
</evidence>
<evidence type="ECO:0000313" key="2">
    <source>
        <dbReference type="Proteomes" id="UP000234681"/>
    </source>
</evidence>
<reference evidence="1 2" key="1">
    <citation type="submission" date="2005-09" db="EMBL/GenBank/DDBJ databases">
        <authorList>
            <person name="Mural R.J."/>
            <person name="Li P.W."/>
            <person name="Adams M.D."/>
            <person name="Amanatides P.G."/>
            <person name="Baden-Tillson H."/>
            <person name="Barnstead M."/>
            <person name="Chin S.H."/>
            <person name="Dew I."/>
            <person name="Evans C.A."/>
            <person name="Ferriera S."/>
            <person name="Flanigan M."/>
            <person name="Fosler C."/>
            <person name="Glodek A."/>
            <person name="Gu Z."/>
            <person name="Holt R.A."/>
            <person name="Jennings D."/>
            <person name="Kraft C.L."/>
            <person name="Lu F."/>
            <person name="Nguyen T."/>
            <person name="Nusskern D.R."/>
            <person name="Pfannkoch C.M."/>
            <person name="Sitter C."/>
            <person name="Sutton G.G."/>
            <person name="Venter J.C."/>
            <person name="Wang Z."/>
            <person name="Woodage T."/>
            <person name="Zheng X.H."/>
            <person name="Zhong F."/>
        </authorList>
    </citation>
    <scope>NUCLEOTIDE SEQUENCE [LARGE SCALE GENOMIC DNA]</scope>
    <source>
        <strain>BN</strain>
        <strain evidence="2">Sprague-Dawley</strain>
    </source>
</reference>